<dbReference type="Gene3D" id="3.40.720.10">
    <property type="entry name" value="Alkaline Phosphatase, subunit A"/>
    <property type="match status" value="1"/>
</dbReference>
<comment type="caution">
    <text evidence="2">The sequence shown here is derived from an EMBL/GenBank/DDBJ whole genome shotgun (WGS) entry which is preliminary data.</text>
</comment>
<keyword evidence="1" id="KW-0812">Transmembrane</keyword>
<feature type="transmembrane region" description="Helical" evidence="1">
    <location>
        <begin position="31"/>
        <end position="52"/>
    </location>
</feature>
<dbReference type="InterPro" id="IPR017850">
    <property type="entry name" value="Alkaline_phosphatase_core_sf"/>
</dbReference>
<keyword evidence="3" id="KW-1185">Reference proteome</keyword>
<evidence type="ECO:0000256" key="1">
    <source>
        <dbReference type="SAM" id="Phobius"/>
    </source>
</evidence>
<keyword evidence="1" id="KW-0472">Membrane</keyword>
<dbReference type="RefSeq" id="WP_119886050.1">
    <property type="nucleotide sequence ID" value="NZ_CP067169.1"/>
</dbReference>
<feature type="transmembrane region" description="Helical" evidence="1">
    <location>
        <begin position="147"/>
        <end position="166"/>
    </location>
</feature>
<sequence>MTPRRALGVLAALVVLHLLIALPARLDHLGWAAFARPAPELLVLVLGLLALGRTAAGSVLRMAAVVTLGPMTVLKVADMAMQESLGRRFNPVADLPLIDASVRLIAGSLGVATAIAAVIAALVATGAILAALWWAMGKLRRAAPPRGWRIGTGAAALALAAALPVAPLPGWAQPLAYGYATDRVQLAGRTLTELRRFRLEAATDSLDGLDRPFALIDRDVLVIYLESYGRTSFDTEFFAEMHLDTLREAQGQLEDAGIAMASGFFTAPTHGGQSWLAHATLSNGLWIDNQVRYQAAIASGRRGLFHHAADAGFRTAAVMPAIVRPWPEASTMGFQRILAAPDLGYEGLPFNWVTMPDQFTMLAADRLLRDGSDPRRLFAQIALISSHAPWTPVPRLLDWDAITDGTEFDAMAQEGDPPNVLWRDRDRVRDHYRATIDYTLRTTVEYALRHAGDPPLMVLVGDHQAASSIGLDERREVPVHVLGPAHLVERTAAWGLQPGLIPPQGSPAMGMETIRDLFIRNFSGSADVNPS</sequence>
<dbReference type="EMBL" id="QZEV01000030">
    <property type="protein sequence ID" value="RJL05128.1"/>
    <property type="molecule type" value="Genomic_DNA"/>
</dbReference>
<feature type="transmembrane region" description="Helical" evidence="1">
    <location>
        <begin position="59"/>
        <end position="77"/>
    </location>
</feature>
<dbReference type="AlphaFoldDB" id="A0A418ZXB9"/>
<evidence type="ECO:0000313" key="2">
    <source>
        <dbReference type="EMBL" id="RJL05128.1"/>
    </source>
</evidence>
<name>A0A418ZXB9_9RHOB</name>
<keyword evidence="1" id="KW-1133">Transmembrane helix</keyword>
<protein>
    <submittedName>
        <fullName evidence="2">Sulfatase</fullName>
    </submittedName>
</protein>
<dbReference type="Proteomes" id="UP000285530">
    <property type="component" value="Unassembled WGS sequence"/>
</dbReference>
<proteinExistence type="predicted"/>
<accession>A0A418ZXB9</accession>
<gene>
    <name evidence="2" type="ORF">D3P06_07915</name>
</gene>
<evidence type="ECO:0000313" key="3">
    <source>
        <dbReference type="Proteomes" id="UP000285530"/>
    </source>
</evidence>
<dbReference type="OrthoDB" id="1376015at2"/>
<feature type="transmembrane region" description="Helical" evidence="1">
    <location>
        <begin position="104"/>
        <end position="135"/>
    </location>
</feature>
<reference evidence="2 3" key="1">
    <citation type="submission" date="2018-09" db="EMBL/GenBank/DDBJ databases">
        <title>Paracoccus onubensis nov. sp. a moderate halophilic bacterium isolated from Gruta de las Maravillas (Aracena, Spain).</title>
        <authorList>
            <person name="Jurado V."/>
            <person name="Gutierrez-Patricio S."/>
            <person name="Gonzalez-Pimentel J.L."/>
            <person name="Laiz L."/>
            <person name="Saiz-Jimenez C."/>
        </authorList>
    </citation>
    <scope>NUCLEOTIDE SEQUENCE [LARGE SCALE GENOMIC DNA]</scope>
    <source>
        <strain evidence="2 3">DSM 19484</strain>
    </source>
</reference>
<organism evidence="2 3">
    <name type="scientific">Paracoccus aestuarii</name>
    <dbReference type="NCBI Taxonomy" id="453842"/>
    <lineage>
        <taxon>Bacteria</taxon>
        <taxon>Pseudomonadati</taxon>
        <taxon>Pseudomonadota</taxon>
        <taxon>Alphaproteobacteria</taxon>
        <taxon>Rhodobacterales</taxon>
        <taxon>Paracoccaceae</taxon>
        <taxon>Paracoccus</taxon>
    </lineage>
</organism>